<evidence type="ECO:0000313" key="3">
    <source>
        <dbReference type="Proteomes" id="UP000053477"/>
    </source>
</evidence>
<gene>
    <name evidence="2" type="ORF">SCHPADRAFT_687267</name>
</gene>
<feature type="region of interest" description="Disordered" evidence="1">
    <location>
        <begin position="105"/>
        <end position="125"/>
    </location>
</feature>
<protein>
    <submittedName>
        <fullName evidence="2">Uncharacterized protein</fullName>
    </submittedName>
</protein>
<dbReference type="EMBL" id="KQ086198">
    <property type="protein sequence ID" value="KLO06540.1"/>
    <property type="molecule type" value="Genomic_DNA"/>
</dbReference>
<sequence>MEVMSCDEGFVTGEMKARSRKLPRKRRVFPPRSSTPFRRLSPLPFPGRPLIEECILPNSNHPSCVVTLHPTSVNVKMRDGGWTARIVREATGARLTSLLGRKKVKDGANEGDAHTESESLVDGNDSNVSTLLPNTISRLHPRRFLVRRNERSIYT</sequence>
<organism evidence="2 3">
    <name type="scientific">Schizopora paradoxa</name>
    <dbReference type="NCBI Taxonomy" id="27342"/>
    <lineage>
        <taxon>Eukaryota</taxon>
        <taxon>Fungi</taxon>
        <taxon>Dikarya</taxon>
        <taxon>Basidiomycota</taxon>
        <taxon>Agaricomycotina</taxon>
        <taxon>Agaricomycetes</taxon>
        <taxon>Hymenochaetales</taxon>
        <taxon>Schizoporaceae</taxon>
        <taxon>Schizopora</taxon>
    </lineage>
</organism>
<name>A0A0H2R438_9AGAM</name>
<dbReference type="InParanoid" id="A0A0H2R438"/>
<accession>A0A0H2R438</accession>
<evidence type="ECO:0000313" key="2">
    <source>
        <dbReference type="EMBL" id="KLO06540.1"/>
    </source>
</evidence>
<proteinExistence type="predicted"/>
<keyword evidence="3" id="KW-1185">Reference proteome</keyword>
<feature type="compositionally biased region" description="Basic and acidic residues" evidence="1">
    <location>
        <begin position="105"/>
        <end position="117"/>
    </location>
</feature>
<dbReference type="AlphaFoldDB" id="A0A0H2R438"/>
<reference evidence="2 3" key="1">
    <citation type="submission" date="2015-04" db="EMBL/GenBank/DDBJ databases">
        <title>Complete genome sequence of Schizopora paradoxa KUC8140, a cosmopolitan wood degrader in East Asia.</title>
        <authorList>
            <consortium name="DOE Joint Genome Institute"/>
            <person name="Min B."/>
            <person name="Park H."/>
            <person name="Jang Y."/>
            <person name="Kim J.-J."/>
            <person name="Kim K.H."/>
            <person name="Pangilinan J."/>
            <person name="Lipzen A."/>
            <person name="Riley R."/>
            <person name="Grigoriev I.V."/>
            <person name="Spatafora J.W."/>
            <person name="Choi I.-G."/>
        </authorList>
    </citation>
    <scope>NUCLEOTIDE SEQUENCE [LARGE SCALE GENOMIC DNA]</scope>
    <source>
        <strain evidence="2 3">KUC8140</strain>
    </source>
</reference>
<evidence type="ECO:0000256" key="1">
    <source>
        <dbReference type="SAM" id="MobiDB-lite"/>
    </source>
</evidence>
<dbReference type="Proteomes" id="UP000053477">
    <property type="component" value="Unassembled WGS sequence"/>
</dbReference>